<accession>A0A0C3BER1</accession>
<feature type="compositionally biased region" description="Polar residues" evidence="1">
    <location>
        <begin position="38"/>
        <end position="61"/>
    </location>
</feature>
<name>A0A0C3BER1_SERVB</name>
<keyword evidence="3" id="KW-1185">Reference proteome</keyword>
<feature type="region of interest" description="Disordered" evidence="1">
    <location>
        <begin position="1"/>
        <end position="74"/>
    </location>
</feature>
<gene>
    <name evidence="2" type="ORF">M408DRAFT_99118</name>
</gene>
<dbReference type="OrthoDB" id="3170072at2759"/>
<dbReference type="AlphaFoldDB" id="A0A0C3BER1"/>
<sequence length="427" mass="45268">MASYFRRQLRPAVAPVEEARGTSHPETSTANQDERWAPSTSILIFPSPSTSIPHTPASSNGPLPHSPGSASMSNFSLPTSISVDGSLESASEKSATSSYRRIRLKRRENFVPPTGGTTAPSANAETRPQNVIPQRLEVDIESVSESTGDGSLEVELWEWSQTSSQGASPQREQPSPQSRLLRSLYTAHYPGGEAVEISWPPHFRERTISQITNTTNVSQLSYISHSTTPSSSQIPPTPLYFPFISLIKQLFGIDSETITLLGAFGHSSGAEADLFLSSPFDNIESNKNSVSTTTESIDRDSTHHPIIALLTQSTVESSPSTSAHSLKAGLSAATEYASGEASESTPSSFRTVLFSFPNGTPPNIPDLLLSPVRLTSSLASGAMNITTEMIGHSSSAVGTALSAVSKPVLSAVGNIGWGRSSTVPASA</sequence>
<evidence type="ECO:0000313" key="2">
    <source>
        <dbReference type="EMBL" id="KIM29941.1"/>
    </source>
</evidence>
<reference evidence="2 3" key="1">
    <citation type="submission" date="2014-04" db="EMBL/GenBank/DDBJ databases">
        <authorList>
            <consortium name="DOE Joint Genome Institute"/>
            <person name="Kuo A."/>
            <person name="Zuccaro A."/>
            <person name="Kohler A."/>
            <person name="Nagy L.G."/>
            <person name="Floudas D."/>
            <person name="Copeland A."/>
            <person name="Barry K.W."/>
            <person name="Cichocki N."/>
            <person name="Veneault-Fourrey C."/>
            <person name="LaButti K."/>
            <person name="Lindquist E.A."/>
            <person name="Lipzen A."/>
            <person name="Lundell T."/>
            <person name="Morin E."/>
            <person name="Murat C."/>
            <person name="Sun H."/>
            <person name="Tunlid A."/>
            <person name="Henrissat B."/>
            <person name="Grigoriev I.V."/>
            <person name="Hibbett D.S."/>
            <person name="Martin F."/>
            <person name="Nordberg H.P."/>
            <person name="Cantor M.N."/>
            <person name="Hua S.X."/>
        </authorList>
    </citation>
    <scope>NUCLEOTIDE SEQUENCE [LARGE SCALE GENOMIC DNA]</scope>
    <source>
        <strain evidence="2 3">MAFF 305830</strain>
    </source>
</reference>
<dbReference type="Proteomes" id="UP000054097">
    <property type="component" value="Unassembled WGS sequence"/>
</dbReference>
<reference evidence="3" key="2">
    <citation type="submission" date="2015-01" db="EMBL/GenBank/DDBJ databases">
        <title>Evolutionary Origins and Diversification of the Mycorrhizal Mutualists.</title>
        <authorList>
            <consortium name="DOE Joint Genome Institute"/>
            <consortium name="Mycorrhizal Genomics Consortium"/>
            <person name="Kohler A."/>
            <person name="Kuo A."/>
            <person name="Nagy L.G."/>
            <person name="Floudas D."/>
            <person name="Copeland A."/>
            <person name="Barry K.W."/>
            <person name="Cichocki N."/>
            <person name="Veneault-Fourrey C."/>
            <person name="LaButti K."/>
            <person name="Lindquist E.A."/>
            <person name="Lipzen A."/>
            <person name="Lundell T."/>
            <person name="Morin E."/>
            <person name="Murat C."/>
            <person name="Riley R."/>
            <person name="Ohm R."/>
            <person name="Sun H."/>
            <person name="Tunlid A."/>
            <person name="Henrissat B."/>
            <person name="Grigoriev I.V."/>
            <person name="Hibbett D.S."/>
            <person name="Martin F."/>
        </authorList>
    </citation>
    <scope>NUCLEOTIDE SEQUENCE [LARGE SCALE GENOMIC DNA]</scope>
    <source>
        <strain evidence="3">MAFF 305830</strain>
    </source>
</reference>
<evidence type="ECO:0000256" key="1">
    <source>
        <dbReference type="SAM" id="MobiDB-lite"/>
    </source>
</evidence>
<protein>
    <submittedName>
        <fullName evidence="2">Uncharacterized protein</fullName>
    </submittedName>
</protein>
<organism evidence="2 3">
    <name type="scientific">Serendipita vermifera MAFF 305830</name>
    <dbReference type="NCBI Taxonomy" id="933852"/>
    <lineage>
        <taxon>Eukaryota</taxon>
        <taxon>Fungi</taxon>
        <taxon>Dikarya</taxon>
        <taxon>Basidiomycota</taxon>
        <taxon>Agaricomycotina</taxon>
        <taxon>Agaricomycetes</taxon>
        <taxon>Sebacinales</taxon>
        <taxon>Serendipitaceae</taxon>
        <taxon>Serendipita</taxon>
    </lineage>
</organism>
<proteinExistence type="predicted"/>
<dbReference type="EMBL" id="KN824286">
    <property type="protein sequence ID" value="KIM29941.1"/>
    <property type="molecule type" value="Genomic_DNA"/>
</dbReference>
<dbReference type="HOGENOM" id="CLU_642765_0_0_1"/>
<evidence type="ECO:0000313" key="3">
    <source>
        <dbReference type="Proteomes" id="UP000054097"/>
    </source>
</evidence>